<evidence type="ECO:0000313" key="14">
    <source>
        <dbReference type="EMBL" id="ABQ27375.1"/>
    </source>
</evidence>
<dbReference type="Proteomes" id="UP000006695">
    <property type="component" value="Chromosome"/>
</dbReference>
<dbReference type="PANTHER" id="PTHR30160:SF19">
    <property type="entry name" value="LIPOPOLYSACCHARIDE HEPTOSYLTRANSFERASE 1"/>
    <property type="match status" value="1"/>
</dbReference>
<evidence type="ECO:0000256" key="6">
    <source>
        <dbReference type="ARBA" id="ARBA00022679"/>
    </source>
</evidence>
<dbReference type="RefSeq" id="WP_011940039.1">
    <property type="nucleotide sequence ID" value="NC_009483.1"/>
</dbReference>
<comment type="pathway">
    <text evidence="2">Bacterial outer membrane biogenesis; LPS core biosynthesis.</text>
</comment>
<evidence type="ECO:0000256" key="10">
    <source>
        <dbReference type="ARBA" id="ARBA00044041"/>
    </source>
</evidence>
<dbReference type="EMBL" id="CP000698">
    <property type="protein sequence ID" value="ABQ27375.1"/>
    <property type="molecule type" value="Genomic_DNA"/>
</dbReference>
<gene>
    <name evidence="14" type="ordered locus">Gura_3214</name>
</gene>
<keyword evidence="15" id="KW-1185">Reference proteome</keyword>
<sequence length="346" mass="38572">MRVLIVKMSAMGDIIHALPVLDYLHKVSPGIEIDWLVEEPFLDVVAGNPLISTIHTARTKVWRKRPFAVSTFREIGALKQALQERAFDVVFDIQGNIKSGVFGWLSGVDNRIGFNADVLQERLNMMFTTRQIPLRPHDYHITDQYLRLVSVPFGRDFRKMQLSSDIYTTPEDDAVAETLLSTLADGLVFLFHYGTTWQTKFWSEKSWIELGKALLDRFSESSILLSWGNDTERRVVMGIAAGIGPGARVIERYSLKGLTALLKKVDLVVGGDTGPVHLAAAVGTSTVSFYRSSDGKRSGPRGDGHVIVQSPLLCARCFRTRCDKDEECRQSITVEAVVCGVEKLLT</sequence>
<dbReference type="SUPFAM" id="SSF53756">
    <property type="entry name" value="UDP-Glycosyltransferase/glycogen phosphorylase"/>
    <property type="match status" value="1"/>
</dbReference>
<dbReference type="GO" id="GO:0005829">
    <property type="term" value="C:cytosol"/>
    <property type="evidence" value="ECO:0007669"/>
    <property type="project" value="TreeGrafter"/>
</dbReference>
<reference evidence="14 15" key="1">
    <citation type="submission" date="2007-05" db="EMBL/GenBank/DDBJ databases">
        <title>Complete sequence of Geobacter uraniireducens Rf4.</title>
        <authorList>
            <consortium name="US DOE Joint Genome Institute"/>
            <person name="Copeland A."/>
            <person name="Lucas S."/>
            <person name="Lapidus A."/>
            <person name="Barry K."/>
            <person name="Detter J.C."/>
            <person name="Glavina del Rio T."/>
            <person name="Hammon N."/>
            <person name="Israni S."/>
            <person name="Dalin E."/>
            <person name="Tice H."/>
            <person name="Pitluck S."/>
            <person name="Chertkov O."/>
            <person name="Brettin T."/>
            <person name="Bruce D."/>
            <person name="Han C."/>
            <person name="Schmutz J."/>
            <person name="Larimer F."/>
            <person name="Land M."/>
            <person name="Hauser L."/>
            <person name="Kyrpides N."/>
            <person name="Mikhailova N."/>
            <person name="Shelobolina E."/>
            <person name="Aklujkar M."/>
            <person name="Lovley D."/>
            <person name="Richardson P."/>
        </authorList>
    </citation>
    <scope>NUCLEOTIDE SEQUENCE [LARGE SCALE GENOMIC DNA]</scope>
    <source>
        <strain evidence="14 15">Rf4</strain>
    </source>
</reference>
<evidence type="ECO:0000256" key="8">
    <source>
        <dbReference type="ARBA" id="ARBA00023136"/>
    </source>
</evidence>
<keyword evidence="7" id="KW-0448">Lipopolysaccharide biosynthesis</keyword>
<comment type="subcellular location">
    <subcellularLocation>
        <location evidence="1">Cell inner membrane</location>
        <topology evidence="1">Peripheral membrane protein</topology>
        <orientation evidence="1">Cytoplasmic side</orientation>
    </subcellularLocation>
</comment>
<evidence type="ECO:0000256" key="5">
    <source>
        <dbReference type="ARBA" id="ARBA00022676"/>
    </source>
</evidence>
<dbReference type="Gene3D" id="3.40.50.2000">
    <property type="entry name" value="Glycogen Phosphorylase B"/>
    <property type="match status" value="2"/>
</dbReference>
<evidence type="ECO:0000256" key="4">
    <source>
        <dbReference type="ARBA" id="ARBA00022519"/>
    </source>
</evidence>
<evidence type="ECO:0000256" key="12">
    <source>
        <dbReference type="ARBA" id="ARBA00044330"/>
    </source>
</evidence>
<evidence type="ECO:0000256" key="9">
    <source>
        <dbReference type="ARBA" id="ARBA00043995"/>
    </source>
</evidence>
<keyword evidence="4" id="KW-0997">Cell inner membrane</keyword>
<dbReference type="KEGG" id="gur:Gura_3214"/>
<dbReference type="EC" id="2.4.99.23" evidence="10"/>
<keyword evidence="8" id="KW-0472">Membrane</keyword>
<dbReference type="AlphaFoldDB" id="A5G6F7"/>
<keyword evidence="6 14" id="KW-0808">Transferase</keyword>
<keyword evidence="3" id="KW-1003">Cell membrane</keyword>
<dbReference type="GO" id="GO:0008713">
    <property type="term" value="F:ADP-heptose-lipopolysaccharide heptosyltransferase activity"/>
    <property type="evidence" value="ECO:0007669"/>
    <property type="project" value="TreeGrafter"/>
</dbReference>
<comment type="similarity">
    <text evidence="9">Belongs to the glycosyltransferase 9 family.</text>
</comment>
<dbReference type="InterPro" id="IPR051199">
    <property type="entry name" value="LPS_LOS_Heptosyltrfase"/>
</dbReference>
<dbReference type="InterPro" id="IPR002201">
    <property type="entry name" value="Glyco_trans_9"/>
</dbReference>
<dbReference type="CDD" id="cd03789">
    <property type="entry name" value="GT9_LPS_heptosyltransferase"/>
    <property type="match status" value="1"/>
</dbReference>
<accession>A5G6F7</accession>
<evidence type="ECO:0000256" key="11">
    <source>
        <dbReference type="ARBA" id="ARBA00044190"/>
    </source>
</evidence>
<keyword evidence="5" id="KW-0328">Glycosyltransferase</keyword>
<dbReference type="HOGENOM" id="CLU_038371_0_0_7"/>
<evidence type="ECO:0000313" key="15">
    <source>
        <dbReference type="Proteomes" id="UP000006695"/>
    </source>
</evidence>
<dbReference type="GO" id="GO:0005886">
    <property type="term" value="C:plasma membrane"/>
    <property type="evidence" value="ECO:0007669"/>
    <property type="project" value="UniProtKB-SubCell"/>
</dbReference>
<proteinExistence type="inferred from homology"/>
<dbReference type="CAZy" id="GT9">
    <property type="family name" value="Glycosyltransferase Family 9"/>
</dbReference>
<protein>
    <recommendedName>
        <fullName evidence="11">Lipopolysaccharide heptosyltransferase 1</fullName>
        <ecNumber evidence="10">2.4.99.23</ecNumber>
    </recommendedName>
    <alternativeName>
        <fullName evidence="12">ADP-heptose:lipopolysaccharide heptosyltransferase I</fullName>
    </alternativeName>
</protein>
<evidence type="ECO:0000256" key="3">
    <source>
        <dbReference type="ARBA" id="ARBA00022475"/>
    </source>
</evidence>
<dbReference type="NCBIfam" id="TIGR02193">
    <property type="entry name" value="heptsyl_trn_I"/>
    <property type="match status" value="1"/>
</dbReference>
<comment type="catalytic activity">
    <reaction evidence="13">
        <text>an alpha-Kdo-(2-&gt;4)-alpha-Kdo-(2-&gt;6)-lipid A + ADP-L-glycero-beta-D-manno-heptose = an L-alpha-D-Hep-(1-&gt;5)-[alpha-Kdo-(2-&gt;4)]-alpha-Kdo-(2-&gt;6)-lipid A + ADP + H(+)</text>
        <dbReference type="Rhea" id="RHEA:74067"/>
        <dbReference type="ChEBI" id="CHEBI:15378"/>
        <dbReference type="ChEBI" id="CHEBI:61506"/>
        <dbReference type="ChEBI" id="CHEBI:176431"/>
        <dbReference type="ChEBI" id="CHEBI:193068"/>
        <dbReference type="ChEBI" id="CHEBI:456216"/>
        <dbReference type="EC" id="2.4.99.23"/>
    </reaction>
</comment>
<dbReference type="GO" id="GO:0009244">
    <property type="term" value="P:lipopolysaccharide core region biosynthetic process"/>
    <property type="evidence" value="ECO:0007669"/>
    <property type="project" value="InterPro"/>
</dbReference>
<dbReference type="PANTHER" id="PTHR30160">
    <property type="entry name" value="TETRAACYLDISACCHARIDE 4'-KINASE-RELATED"/>
    <property type="match status" value="1"/>
</dbReference>
<evidence type="ECO:0000256" key="2">
    <source>
        <dbReference type="ARBA" id="ARBA00004713"/>
    </source>
</evidence>
<evidence type="ECO:0000256" key="13">
    <source>
        <dbReference type="ARBA" id="ARBA00049201"/>
    </source>
</evidence>
<dbReference type="STRING" id="351605.Gura_3214"/>
<dbReference type="Pfam" id="PF01075">
    <property type="entry name" value="Glyco_transf_9"/>
    <property type="match status" value="1"/>
</dbReference>
<evidence type="ECO:0000256" key="7">
    <source>
        <dbReference type="ARBA" id="ARBA00022985"/>
    </source>
</evidence>
<name>A5G6F7_GEOUR</name>
<dbReference type="InterPro" id="IPR011908">
    <property type="entry name" value="LipoPS_heptosylTferase-I"/>
</dbReference>
<evidence type="ECO:0000256" key="1">
    <source>
        <dbReference type="ARBA" id="ARBA00004515"/>
    </source>
</evidence>
<dbReference type="OrthoDB" id="9760688at2"/>
<organism evidence="14 15">
    <name type="scientific">Geotalea uraniireducens (strain Rf4)</name>
    <name type="common">Geobacter uraniireducens</name>
    <dbReference type="NCBI Taxonomy" id="351605"/>
    <lineage>
        <taxon>Bacteria</taxon>
        <taxon>Pseudomonadati</taxon>
        <taxon>Thermodesulfobacteriota</taxon>
        <taxon>Desulfuromonadia</taxon>
        <taxon>Geobacterales</taxon>
        <taxon>Geobacteraceae</taxon>
        <taxon>Geotalea</taxon>
    </lineage>
</organism>